<dbReference type="Proteomes" id="UP000572680">
    <property type="component" value="Unassembled WGS sequence"/>
</dbReference>
<comment type="caution">
    <text evidence="3">The sequence shown here is derived from an EMBL/GenBank/DDBJ whole genome shotgun (WGS) entry which is preliminary data.</text>
</comment>
<dbReference type="AlphaFoldDB" id="A0A7W3LPD0"/>
<dbReference type="Pfam" id="PF13280">
    <property type="entry name" value="WYL"/>
    <property type="match status" value="1"/>
</dbReference>
<dbReference type="PROSITE" id="PS52050">
    <property type="entry name" value="WYL"/>
    <property type="match status" value="1"/>
</dbReference>
<keyword evidence="3" id="KW-0238">DNA-binding</keyword>
<dbReference type="InterPro" id="IPR051534">
    <property type="entry name" value="CBASS_pafABC_assoc_protein"/>
</dbReference>
<evidence type="ECO:0000313" key="4">
    <source>
        <dbReference type="Proteomes" id="UP000572680"/>
    </source>
</evidence>
<dbReference type="GO" id="GO:0003677">
    <property type="term" value="F:DNA binding"/>
    <property type="evidence" value="ECO:0007669"/>
    <property type="project" value="UniProtKB-KW"/>
</dbReference>
<sequence length="289" mass="30369">MAPGGERVPSGAGAGRTVPIDIGGPNYAFRWAGTGAAGRANGNVGGGAYGRRSEPYRPAVRTGGGVAGLRAAPPHRRTARELAARFEVSVRTVERDIGALQQAGVPVYADVGRGGGYTLDRSRTLPPLNFTPAEAVAVAITLGRAEGSPFARSARTALHKIVTAMSAADGEAARELAGRIHFLTAPDAAAPASVPAVLEEAMAARRVVRIGYVDAAGAETERDVEPVAFTSGAEGWYLIGWCRLRGRARVFRTDRVRRAALLEEAVPDRDFDGFGGLPDWLEARALEFL</sequence>
<feature type="domain" description="Helix-turn-helix type 11" evidence="1">
    <location>
        <begin position="69"/>
        <end position="117"/>
    </location>
</feature>
<dbReference type="Gene3D" id="1.10.10.10">
    <property type="entry name" value="Winged helix-like DNA-binding domain superfamily/Winged helix DNA-binding domain"/>
    <property type="match status" value="1"/>
</dbReference>
<gene>
    <name evidence="3" type="ORF">HNR61_003459</name>
</gene>
<evidence type="ECO:0000313" key="3">
    <source>
        <dbReference type="EMBL" id="MBA8951819.1"/>
    </source>
</evidence>
<dbReference type="InterPro" id="IPR036388">
    <property type="entry name" value="WH-like_DNA-bd_sf"/>
</dbReference>
<dbReference type="InterPro" id="IPR026881">
    <property type="entry name" value="WYL_dom"/>
</dbReference>
<accession>A0A7W3LPD0</accession>
<keyword evidence="4" id="KW-1185">Reference proteome</keyword>
<dbReference type="RefSeq" id="WP_182844140.1">
    <property type="nucleotide sequence ID" value="NZ_BAAALP010000049.1"/>
</dbReference>
<dbReference type="Pfam" id="PF08279">
    <property type="entry name" value="HTH_11"/>
    <property type="match status" value="1"/>
</dbReference>
<protein>
    <submittedName>
        <fullName evidence="3">Putative DNA-binding transcriptional regulator YafY</fullName>
    </submittedName>
</protein>
<reference evidence="3 4" key="1">
    <citation type="submission" date="2020-08" db="EMBL/GenBank/DDBJ databases">
        <title>Genomic Encyclopedia of Type Strains, Phase IV (KMG-IV): sequencing the most valuable type-strain genomes for metagenomic binning, comparative biology and taxonomic classification.</title>
        <authorList>
            <person name="Goeker M."/>
        </authorList>
    </citation>
    <scope>NUCLEOTIDE SEQUENCE [LARGE SCALE GENOMIC DNA]</scope>
    <source>
        <strain evidence="3 4">DSM 44197</strain>
    </source>
</reference>
<evidence type="ECO:0000259" key="2">
    <source>
        <dbReference type="Pfam" id="PF13280"/>
    </source>
</evidence>
<organism evidence="3 4">
    <name type="scientific">Actinomadura namibiensis</name>
    <dbReference type="NCBI Taxonomy" id="182080"/>
    <lineage>
        <taxon>Bacteria</taxon>
        <taxon>Bacillati</taxon>
        <taxon>Actinomycetota</taxon>
        <taxon>Actinomycetes</taxon>
        <taxon>Streptosporangiales</taxon>
        <taxon>Thermomonosporaceae</taxon>
        <taxon>Actinomadura</taxon>
    </lineage>
</organism>
<dbReference type="EMBL" id="JACJIA010000004">
    <property type="protein sequence ID" value="MBA8951819.1"/>
    <property type="molecule type" value="Genomic_DNA"/>
</dbReference>
<dbReference type="InterPro" id="IPR013196">
    <property type="entry name" value="HTH_11"/>
</dbReference>
<dbReference type="PANTHER" id="PTHR34580">
    <property type="match status" value="1"/>
</dbReference>
<dbReference type="InterPro" id="IPR036390">
    <property type="entry name" value="WH_DNA-bd_sf"/>
</dbReference>
<dbReference type="PANTHER" id="PTHR34580:SF1">
    <property type="entry name" value="PROTEIN PAFC"/>
    <property type="match status" value="1"/>
</dbReference>
<feature type="domain" description="WYL" evidence="2">
    <location>
        <begin position="196"/>
        <end position="259"/>
    </location>
</feature>
<evidence type="ECO:0000259" key="1">
    <source>
        <dbReference type="Pfam" id="PF08279"/>
    </source>
</evidence>
<proteinExistence type="predicted"/>
<name>A0A7W3LPD0_ACTNM</name>
<dbReference type="SUPFAM" id="SSF46785">
    <property type="entry name" value="Winged helix' DNA-binding domain"/>
    <property type="match status" value="1"/>
</dbReference>